<protein>
    <submittedName>
        <fullName evidence="3">Uncharacterized protein LOC103362665 isoform X4</fullName>
    </submittedName>
</protein>
<sequence length="163" mass="18023">MDSQEPEVKISDSECSVHGRRPGPSALRHGKAQILQILPAASSEQPVRLHCFEFHSFRVLSDIHPDGPGSSERVGCLSCVRSAVMWTRAVYRHPDSDSSRMCPNHPRAVPHVPDSNSGLDSEYRFFPGERRTVVDDEAPSNGPKPRLKRSSCPTSETAHIKNS</sequence>
<dbReference type="AlphaFoldDB" id="A0A9Y4KDM2"/>
<gene>
    <name evidence="3" type="primary">LOC103362665</name>
</gene>
<accession>A0A9Y4KDM2</accession>
<organism evidence="2 3">
    <name type="scientific">Stegastes partitus</name>
    <name type="common">bicolor damselfish</name>
    <dbReference type="NCBI Taxonomy" id="144197"/>
    <lineage>
        <taxon>Eukaryota</taxon>
        <taxon>Metazoa</taxon>
        <taxon>Chordata</taxon>
        <taxon>Craniata</taxon>
        <taxon>Vertebrata</taxon>
        <taxon>Euteleostomi</taxon>
        <taxon>Actinopterygii</taxon>
        <taxon>Neopterygii</taxon>
        <taxon>Teleostei</taxon>
        <taxon>Neoteleostei</taxon>
        <taxon>Acanthomorphata</taxon>
        <taxon>Ovalentaria</taxon>
        <taxon>Pomacentridae</taxon>
        <taxon>Stegastes</taxon>
    </lineage>
</organism>
<feature type="compositionally biased region" description="Basic and acidic residues" evidence="1">
    <location>
        <begin position="1"/>
        <end position="17"/>
    </location>
</feature>
<dbReference type="Proteomes" id="UP000694891">
    <property type="component" value="Unplaced"/>
</dbReference>
<evidence type="ECO:0000256" key="1">
    <source>
        <dbReference type="SAM" id="MobiDB-lite"/>
    </source>
</evidence>
<proteinExistence type="predicted"/>
<feature type="region of interest" description="Disordered" evidence="1">
    <location>
        <begin position="1"/>
        <end position="26"/>
    </location>
</feature>
<reference evidence="3" key="1">
    <citation type="submission" date="2025-08" db="UniProtKB">
        <authorList>
            <consortium name="RefSeq"/>
        </authorList>
    </citation>
    <scope>IDENTIFICATION</scope>
</reference>
<evidence type="ECO:0000313" key="3">
    <source>
        <dbReference type="RefSeq" id="XP_008287341.1"/>
    </source>
</evidence>
<keyword evidence="2" id="KW-1185">Reference proteome</keyword>
<evidence type="ECO:0000313" key="2">
    <source>
        <dbReference type="Proteomes" id="UP000694891"/>
    </source>
</evidence>
<dbReference type="RefSeq" id="XP_008287341.1">
    <property type="nucleotide sequence ID" value="XM_008289119.1"/>
</dbReference>
<feature type="region of interest" description="Disordered" evidence="1">
    <location>
        <begin position="108"/>
        <end position="163"/>
    </location>
</feature>
<feature type="compositionally biased region" description="Basic and acidic residues" evidence="1">
    <location>
        <begin position="121"/>
        <end position="134"/>
    </location>
</feature>
<dbReference type="GeneID" id="103362665"/>
<name>A0A9Y4KDM2_9TELE</name>
<feature type="compositionally biased region" description="Polar residues" evidence="1">
    <location>
        <begin position="151"/>
        <end position="163"/>
    </location>
</feature>